<evidence type="ECO:0000256" key="1">
    <source>
        <dbReference type="ARBA" id="ARBA00011063"/>
    </source>
</evidence>
<dbReference type="InterPro" id="IPR050438">
    <property type="entry name" value="LMW_PTPase"/>
</dbReference>
<keyword evidence="7" id="KW-1185">Reference proteome</keyword>
<dbReference type="InterPro" id="IPR036196">
    <property type="entry name" value="Ptyr_pPase_sf"/>
</dbReference>
<organism evidence="6 7">
    <name type="scientific">Mycolicibacterium aromaticivorans JS19b1 = JCM 16368</name>
    <dbReference type="NCBI Taxonomy" id="1440774"/>
    <lineage>
        <taxon>Bacteria</taxon>
        <taxon>Bacillati</taxon>
        <taxon>Actinomycetota</taxon>
        <taxon>Actinomycetes</taxon>
        <taxon>Mycobacteriales</taxon>
        <taxon>Mycobacteriaceae</taxon>
        <taxon>Mycolicibacterium</taxon>
    </lineage>
</organism>
<evidence type="ECO:0000256" key="2">
    <source>
        <dbReference type="ARBA" id="ARBA00022801"/>
    </source>
</evidence>
<feature type="active site" description="Nucleophile" evidence="4">
    <location>
        <position position="7"/>
    </location>
</feature>
<comment type="caution">
    <text evidence="6">The sequence shown here is derived from an EMBL/GenBank/DDBJ whole genome shotgun (WGS) entry which is preliminary data.</text>
</comment>
<dbReference type="PRINTS" id="PR00719">
    <property type="entry name" value="LMWPTPASE"/>
</dbReference>
<feature type="domain" description="Phosphotyrosine protein phosphatase I" evidence="5">
    <location>
        <begin position="1"/>
        <end position="168"/>
    </location>
</feature>
<dbReference type="Pfam" id="PF01451">
    <property type="entry name" value="LMWPc"/>
    <property type="match status" value="1"/>
</dbReference>
<dbReference type="eggNOG" id="COG0394">
    <property type="taxonomic scope" value="Bacteria"/>
</dbReference>
<dbReference type="InterPro" id="IPR023485">
    <property type="entry name" value="Ptyr_pPase"/>
</dbReference>
<proteinExistence type="inferred from homology"/>
<dbReference type="Gene3D" id="3.40.50.2300">
    <property type="match status" value="1"/>
</dbReference>
<dbReference type="PANTHER" id="PTHR11717:SF31">
    <property type="entry name" value="LOW MOLECULAR WEIGHT PROTEIN-TYROSINE-PHOSPHATASE ETP-RELATED"/>
    <property type="match status" value="1"/>
</dbReference>
<sequence length="172" mass="18386">MHILFVCTGNICRSPMAERLAFVLGSQLRIAALTTSSAGIRAVIGNPIHPEAARVVEHLGGDPSDFAARQLTPRIAGDADLVIAMTRAHRDSVLGLAPRQLHKTFTLSEASLLVSERKAKNVADLAALRPHLASGAARDIPDPIGQDSEFFARVGTQIAELLPPILTLCKRD</sequence>
<evidence type="ECO:0000256" key="3">
    <source>
        <dbReference type="ARBA" id="ARBA00022912"/>
    </source>
</evidence>
<accession>A0A064CJF4</accession>
<dbReference type="GO" id="GO:0004725">
    <property type="term" value="F:protein tyrosine phosphatase activity"/>
    <property type="evidence" value="ECO:0007669"/>
    <property type="project" value="InterPro"/>
</dbReference>
<dbReference type="EMBL" id="JALN02000001">
    <property type="protein sequence ID" value="KDF00730.1"/>
    <property type="molecule type" value="Genomic_DNA"/>
</dbReference>
<reference evidence="6" key="1">
    <citation type="submission" date="2014-05" db="EMBL/GenBank/DDBJ databases">
        <title>Genome sequence of Mycobacterium aromaticivorans strain JS19b1T (= DSM 45407T).</title>
        <authorList>
            <person name="Kwak Y."/>
            <person name="Park G.-S."/>
            <person name="Li Q.X."/>
            <person name="Lee S.-E."/>
            <person name="Shin J.-H."/>
        </authorList>
    </citation>
    <scope>NUCLEOTIDE SEQUENCE [LARGE SCALE GENOMIC DNA]</scope>
    <source>
        <strain evidence="6">JS19b1</strain>
    </source>
</reference>
<dbReference type="SMART" id="SM00226">
    <property type="entry name" value="LMWPc"/>
    <property type="match status" value="1"/>
</dbReference>
<evidence type="ECO:0000259" key="5">
    <source>
        <dbReference type="SMART" id="SM00226"/>
    </source>
</evidence>
<protein>
    <submittedName>
        <fullName evidence="6">Protein tyrosine phosphatase</fullName>
    </submittedName>
</protein>
<evidence type="ECO:0000256" key="4">
    <source>
        <dbReference type="PIRSR" id="PIRSR617867-1"/>
    </source>
</evidence>
<dbReference type="InterPro" id="IPR017867">
    <property type="entry name" value="Tyr_phospatase_low_mol_wt"/>
</dbReference>
<dbReference type="SUPFAM" id="SSF52788">
    <property type="entry name" value="Phosphotyrosine protein phosphatases I"/>
    <property type="match status" value="1"/>
</dbReference>
<feature type="active site" description="Nucleophile" evidence="4">
    <location>
        <position position="13"/>
    </location>
</feature>
<dbReference type="Proteomes" id="UP000022835">
    <property type="component" value="Unassembled WGS sequence"/>
</dbReference>
<name>A0A064CJF4_9MYCO</name>
<dbReference type="PANTHER" id="PTHR11717">
    <property type="entry name" value="LOW MOLECULAR WEIGHT PROTEIN TYROSINE PHOSPHATASE"/>
    <property type="match status" value="1"/>
</dbReference>
<gene>
    <name evidence="6" type="ORF">Y900_017745</name>
</gene>
<dbReference type="AlphaFoldDB" id="A0A064CJF4"/>
<evidence type="ECO:0000313" key="6">
    <source>
        <dbReference type="EMBL" id="KDF00730.1"/>
    </source>
</evidence>
<dbReference type="STRING" id="1440774.Y900_017745"/>
<keyword evidence="2" id="KW-0378">Hydrolase</keyword>
<dbReference type="OrthoDB" id="9784339at2"/>
<evidence type="ECO:0000313" key="7">
    <source>
        <dbReference type="Proteomes" id="UP000022835"/>
    </source>
</evidence>
<keyword evidence="3" id="KW-0904">Protein phosphatase</keyword>
<comment type="similarity">
    <text evidence="1">Belongs to the low molecular weight phosphotyrosine protein phosphatase family.</text>
</comment>